<dbReference type="InterPro" id="IPR021855">
    <property type="entry name" value="PAM68-like"/>
</dbReference>
<keyword evidence="2" id="KW-1133">Transmembrane helix</keyword>
<reference evidence="3" key="1">
    <citation type="submission" date="2023-10" db="EMBL/GenBank/DDBJ databases">
        <title>Chromosome-level genome of the transformable northern wattle, Acacia crassicarpa.</title>
        <authorList>
            <person name="Massaro I."/>
            <person name="Sinha N.R."/>
            <person name="Poethig S."/>
            <person name="Leichty A.R."/>
        </authorList>
    </citation>
    <scope>NUCLEOTIDE SEQUENCE</scope>
    <source>
        <strain evidence="3">Acra3RX</strain>
        <tissue evidence="3">Leaf</tissue>
    </source>
</reference>
<dbReference type="PANTHER" id="PTHR34575">
    <property type="entry name" value="PROTEIN PAM68, CHLOROPLASTIC"/>
    <property type="match status" value="1"/>
</dbReference>
<organism evidence="3 4">
    <name type="scientific">Acacia crassicarpa</name>
    <name type="common">northern wattle</name>
    <dbReference type="NCBI Taxonomy" id="499986"/>
    <lineage>
        <taxon>Eukaryota</taxon>
        <taxon>Viridiplantae</taxon>
        <taxon>Streptophyta</taxon>
        <taxon>Embryophyta</taxon>
        <taxon>Tracheophyta</taxon>
        <taxon>Spermatophyta</taxon>
        <taxon>Magnoliopsida</taxon>
        <taxon>eudicotyledons</taxon>
        <taxon>Gunneridae</taxon>
        <taxon>Pentapetalae</taxon>
        <taxon>rosids</taxon>
        <taxon>fabids</taxon>
        <taxon>Fabales</taxon>
        <taxon>Fabaceae</taxon>
        <taxon>Caesalpinioideae</taxon>
        <taxon>mimosoid clade</taxon>
        <taxon>Acacieae</taxon>
        <taxon>Acacia</taxon>
    </lineage>
</organism>
<protein>
    <submittedName>
        <fullName evidence="3">Uncharacterized protein</fullName>
    </submittedName>
</protein>
<keyword evidence="2" id="KW-0812">Transmembrane</keyword>
<feature type="compositionally biased region" description="Basic and acidic residues" evidence="1">
    <location>
        <begin position="62"/>
        <end position="76"/>
    </location>
</feature>
<dbReference type="Pfam" id="PF11947">
    <property type="entry name" value="DUF3464"/>
    <property type="match status" value="1"/>
</dbReference>
<feature type="transmembrane region" description="Helical" evidence="2">
    <location>
        <begin position="124"/>
        <end position="147"/>
    </location>
</feature>
<keyword evidence="4" id="KW-1185">Reference proteome</keyword>
<proteinExistence type="predicted"/>
<sequence>MKTLIFSSNPILNLSEPPTRKLKIPTFQSTTTNTVVNHKFKPHANAKGFSASDGSIKTTSKKANDNDDDNKKKKNDEDDEIPQEVYNRMIVRILVSVGLPMGLGLAFLQIFGVLKEKQIWDVPLWLPFTTSLFTFGASALGIAYGSLSTSFDAERKESLLGFEEVQRNWVEMWKEEDK</sequence>
<evidence type="ECO:0000313" key="4">
    <source>
        <dbReference type="Proteomes" id="UP001293593"/>
    </source>
</evidence>
<dbReference type="AlphaFoldDB" id="A0AAE1MXY0"/>
<accession>A0AAE1MXY0</accession>
<feature type="transmembrane region" description="Helical" evidence="2">
    <location>
        <begin position="90"/>
        <end position="112"/>
    </location>
</feature>
<feature type="region of interest" description="Disordered" evidence="1">
    <location>
        <begin position="46"/>
        <end position="79"/>
    </location>
</feature>
<comment type="caution">
    <text evidence="3">The sequence shown here is derived from an EMBL/GenBank/DDBJ whole genome shotgun (WGS) entry which is preliminary data.</text>
</comment>
<evidence type="ECO:0000313" key="3">
    <source>
        <dbReference type="EMBL" id="KAK4279297.1"/>
    </source>
</evidence>
<evidence type="ECO:0000256" key="1">
    <source>
        <dbReference type="SAM" id="MobiDB-lite"/>
    </source>
</evidence>
<keyword evidence="2" id="KW-0472">Membrane</keyword>
<dbReference type="PANTHER" id="PTHR34575:SF6">
    <property type="entry name" value="EXPRESSED PROTEIN"/>
    <property type="match status" value="1"/>
</dbReference>
<name>A0AAE1MXY0_9FABA</name>
<dbReference type="Proteomes" id="UP001293593">
    <property type="component" value="Unassembled WGS sequence"/>
</dbReference>
<gene>
    <name evidence="3" type="ORF">QN277_011096</name>
</gene>
<dbReference type="EMBL" id="JAWXYG010000002">
    <property type="protein sequence ID" value="KAK4279297.1"/>
    <property type="molecule type" value="Genomic_DNA"/>
</dbReference>
<evidence type="ECO:0000256" key="2">
    <source>
        <dbReference type="SAM" id="Phobius"/>
    </source>
</evidence>